<dbReference type="PANTHER" id="PTHR30349">
    <property type="entry name" value="PHAGE INTEGRASE-RELATED"/>
    <property type="match status" value="1"/>
</dbReference>
<dbReference type="InterPro" id="IPR002104">
    <property type="entry name" value="Integrase_catalytic"/>
</dbReference>
<dbReference type="GO" id="GO:0003677">
    <property type="term" value="F:DNA binding"/>
    <property type="evidence" value="ECO:0007669"/>
    <property type="project" value="UniProtKB-KW"/>
</dbReference>
<dbReference type="PROSITE" id="PS51898">
    <property type="entry name" value="TYR_RECOMBINASE"/>
    <property type="match status" value="1"/>
</dbReference>
<dbReference type="InterPro" id="IPR010998">
    <property type="entry name" value="Integrase_recombinase_N"/>
</dbReference>
<dbReference type="InterPro" id="IPR013762">
    <property type="entry name" value="Integrase-like_cat_sf"/>
</dbReference>
<comment type="caution">
    <text evidence="5">The sequence shown here is derived from an EMBL/GenBank/DDBJ whole genome shotgun (WGS) entry which is preliminary data.</text>
</comment>
<protein>
    <submittedName>
        <fullName evidence="5">Tyrosine-type recombinase/integrase</fullName>
    </submittedName>
</protein>
<dbReference type="InterPro" id="IPR050090">
    <property type="entry name" value="Tyrosine_recombinase_XerCD"/>
</dbReference>
<dbReference type="Pfam" id="PF00589">
    <property type="entry name" value="Phage_integrase"/>
    <property type="match status" value="1"/>
</dbReference>
<reference evidence="5 6" key="1">
    <citation type="journal article" date="2015" name="Genome Announc.">
        <title>Draft Genome Sequence of Cyanobacterium Hassallia byssoidea Strain VB512170, Isolated from Monuments in India.</title>
        <authorList>
            <person name="Singh D."/>
            <person name="Chandrababunaidu M.M."/>
            <person name="Panda A."/>
            <person name="Sen D."/>
            <person name="Bhattacharyya S."/>
            <person name="Adhikary S.P."/>
            <person name="Tripathy S."/>
        </authorList>
    </citation>
    <scope>NUCLEOTIDE SEQUENCE [LARGE SCALE GENOMIC DNA]</scope>
    <source>
        <strain evidence="5 6">VB512170</strain>
    </source>
</reference>
<evidence type="ECO:0000256" key="2">
    <source>
        <dbReference type="ARBA" id="ARBA00023125"/>
    </source>
</evidence>
<feature type="domain" description="Tyr recombinase" evidence="4">
    <location>
        <begin position="193"/>
        <end position="389"/>
    </location>
</feature>
<organism evidence="5 6">
    <name type="scientific">Hassallia byssoidea VB512170</name>
    <dbReference type="NCBI Taxonomy" id="1304833"/>
    <lineage>
        <taxon>Bacteria</taxon>
        <taxon>Bacillati</taxon>
        <taxon>Cyanobacteriota</taxon>
        <taxon>Cyanophyceae</taxon>
        <taxon>Nostocales</taxon>
        <taxon>Tolypothrichaceae</taxon>
        <taxon>Hassallia</taxon>
    </lineage>
</organism>
<evidence type="ECO:0000313" key="5">
    <source>
        <dbReference type="EMBL" id="NEU75957.1"/>
    </source>
</evidence>
<dbReference type="InterPro" id="IPR022000">
    <property type="entry name" value="Min27-like_integrase_DNA_bind"/>
</dbReference>
<comment type="similarity">
    <text evidence="1">Belongs to the 'phage' integrase family.</text>
</comment>
<dbReference type="AlphaFoldDB" id="A0A846HEI4"/>
<dbReference type="PANTHER" id="PTHR30349:SF41">
    <property type="entry name" value="INTEGRASE_RECOMBINASE PROTEIN MJ0367-RELATED"/>
    <property type="match status" value="1"/>
</dbReference>
<dbReference type="Gene3D" id="1.10.443.10">
    <property type="entry name" value="Intergrase catalytic core"/>
    <property type="match status" value="1"/>
</dbReference>
<dbReference type="InterPro" id="IPR011010">
    <property type="entry name" value="DNA_brk_join_enz"/>
</dbReference>
<dbReference type="Gene3D" id="1.10.150.130">
    <property type="match status" value="1"/>
</dbReference>
<dbReference type="EMBL" id="JTCM02000088">
    <property type="protein sequence ID" value="NEU75957.1"/>
    <property type="molecule type" value="Genomic_DNA"/>
</dbReference>
<dbReference type="GO" id="GO:0006310">
    <property type="term" value="P:DNA recombination"/>
    <property type="evidence" value="ECO:0007669"/>
    <property type="project" value="UniProtKB-KW"/>
</dbReference>
<evidence type="ECO:0000256" key="3">
    <source>
        <dbReference type="ARBA" id="ARBA00023172"/>
    </source>
</evidence>
<keyword evidence="3" id="KW-0233">DNA recombination</keyword>
<proteinExistence type="inferred from homology"/>
<dbReference type="RefSeq" id="WP_039748120.1">
    <property type="nucleotide sequence ID" value="NZ_JTCM02000088.1"/>
</dbReference>
<keyword evidence="2" id="KW-0238">DNA-binding</keyword>
<evidence type="ECO:0000256" key="1">
    <source>
        <dbReference type="ARBA" id="ARBA00008857"/>
    </source>
</evidence>
<evidence type="ECO:0000259" key="4">
    <source>
        <dbReference type="PROSITE" id="PS51898"/>
    </source>
</evidence>
<dbReference type="Proteomes" id="UP000031549">
    <property type="component" value="Unassembled WGS sequence"/>
</dbReference>
<sequence length="389" mass="44924">MVDKVQLRNRKGSVGIESFRGRLRLHLPRQLFDGQNKYLTLGLTDTPENQKLAEQKVHQIELDIEAGCFDETLDKYKPQRHLSIVKPSAQKVSTISELWDEYIDYKRQSLKPTTLDKLAVLEKHIKRCPYQLLDEPIKIRLALLQQTTNSQVKDVLMYLSAACKWGMKHGLVTNNPFDGMYNELPKHKWQDDSQPNAFSEEEKQKIIQAFRNHKPTKGIGYSYYAPFVEFLFLTGCRPSEAIGLQWKHVISDCSRITFEGALVQVGNGERVRVNGSKNNKKRVFNCNQKLQQLLIQIKPENPEPESLVFPSPEGLSIHYRNFSRRAWDKIVDSLVERKTTPYSCRDTFISEQIAKGVPTAVVAKWCDNSVEMIEQKYLDNKVLEQMKPL</sequence>
<dbReference type="GO" id="GO:0015074">
    <property type="term" value="P:DNA integration"/>
    <property type="evidence" value="ECO:0007669"/>
    <property type="project" value="InterPro"/>
</dbReference>
<accession>A0A846HEI4</accession>
<name>A0A846HEI4_9CYAN</name>
<dbReference type="Pfam" id="PF12167">
    <property type="entry name" value="Arm-DNA-bind_2"/>
    <property type="match status" value="1"/>
</dbReference>
<gene>
    <name evidence="5" type="ORF">PI95_026225</name>
</gene>
<evidence type="ECO:0000313" key="6">
    <source>
        <dbReference type="Proteomes" id="UP000031549"/>
    </source>
</evidence>
<dbReference type="SUPFAM" id="SSF56349">
    <property type="entry name" value="DNA breaking-rejoining enzymes"/>
    <property type="match status" value="1"/>
</dbReference>
<keyword evidence="6" id="KW-1185">Reference proteome</keyword>